<gene>
    <name evidence="2" type="ORF">GCM10022244_03810</name>
</gene>
<name>A0ABP7LAU9_9ACTN</name>
<protein>
    <recommendedName>
        <fullName evidence="4">Peptidase inhibitor</fullName>
    </recommendedName>
</protein>
<sequence>MRPTTHRARFRRTAVLTGALLAMAASVGTVQATGTATGQQGSGARVMAAPGDCPKYYFCGYAGRNYTHLAFKFKDCYLQQIAARTGGSWYNNQSTGTKAKMYNAGKQHVYTTPGAPYGDPSGDWTNIRYIRAC</sequence>
<comment type="caution">
    <text evidence="2">The sequence shown here is derived from an EMBL/GenBank/DDBJ whole genome shotgun (WGS) entry which is preliminary data.</text>
</comment>
<keyword evidence="1" id="KW-0732">Signal</keyword>
<organism evidence="2 3">
    <name type="scientific">Streptomyces gulbargensis</name>
    <dbReference type="NCBI Taxonomy" id="364901"/>
    <lineage>
        <taxon>Bacteria</taxon>
        <taxon>Bacillati</taxon>
        <taxon>Actinomycetota</taxon>
        <taxon>Actinomycetes</taxon>
        <taxon>Kitasatosporales</taxon>
        <taxon>Streptomycetaceae</taxon>
        <taxon>Streptomyces</taxon>
    </lineage>
</organism>
<proteinExistence type="predicted"/>
<keyword evidence="3" id="KW-1185">Reference proteome</keyword>
<reference evidence="3" key="1">
    <citation type="journal article" date="2019" name="Int. J. Syst. Evol. Microbiol.">
        <title>The Global Catalogue of Microorganisms (GCM) 10K type strain sequencing project: providing services to taxonomists for standard genome sequencing and annotation.</title>
        <authorList>
            <consortium name="The Broad Institute Genomics Platform"/>
            <consortium name="The Broad Institute Genome Sequencing Center for Infectious Disease"/>
            <person name="Wu L."/>
            <person name="Ma J."/>
        </authorList>
    </citation>
    <scope>NUCLEOTIDE SEQUENCE [LARGE SCALE GENOMIC DNA]</scope>
    <source>
        <strain evidence="3">JCM 16956</strain>
    </source>
</reference>
<feature type="signal peptide" evidence="1">
    <location>
        <begin position="1"/>
        <end position="32"/>
    </location>
</feature>
<accession>A0ABP7LAU9</accession>
<dbReference type="Proteomes" id="UP001501000">
    <property type="component" value="Unassembled WGS sequence"/>
</dbReference>
<feature type="chain" id="PRO_5045039945" description="Peptidase inhibitor" evidence="1">
    <location>
        <begin position="33"/>
        <end position="133"/>
    </location>
</feature>
<evidence type="ECO:0000256" key="1">
    <source>
        <dbReference type="SAM" id="SignalP"/>
    </source>
</evidence>
<evidence type="ECO:0000313" key="2">
    <source>
        <dbReference type="EMBL" id="GAA3896834.1"/>
    </source>
</evidence>
<evidence type="ECO:0008006" key="4">
    <source>
        <dbReference type="Google" id="ProtNLM"/>
    </source>
</evidence>
<evidence type="ECO:0000313" key="3">
    <source>
        <dbReference type="Proteomes" id="UP001501000"/>
    </source>
</evidence>
<dbReference type="EMBL" id="BAABAJ010000001">
    <property type="protein sequence ID" value="GAA3896834.1"/>
    <property type="molecule type" value="Genomic_DNA"/>
</dbReference>